<name>A0A249XSL3_9CAUD</name>
<accession>A0A249XSL3</accession>
<dbReference type="EMBL" id="MF668280">
    <property type="protein sequence ID" value="ASZ74721.1"/>
    <property type="molecule type" value="Genomic_DNA"/>
</dbReference>
<sequence>MMTTEAEEIERTPFVARRESDGTVIIVAKNVATGELERVEVTQEHIKHVRRRLKQFTLRGR</sequence>
<gene>
    <name evidence="1" type="ORF">SEA_PHABBA_181</name>
</gene>
<proteinExistence type="predicted"/>
<keyword evidence="2" id="KW-1185">Reference proteome</keyword>
<evidence type="ECO:0000313" key="1">
    <source>
        <dbReference type="EMBL" id="ASZ74721.1"/>
    </source>
</evidence>
<organism evidence="1 2">
    <name type="scientific">Mycobacterium phage Phabba</name>
    <dbReference type="NCBI Taxonomy" id="2027899"/>
    <lineage>
        <taxon>Viruses</taxon>
        <taxon>Duplodnaviria</taxon>
        <taxon>Heunggongvirae</taxon>
        <taxon>Uroviricota</taxon>
        <taxon>Caudoviricetes</taxon>
        <taxon>Ceeclamvirinae</taxon>
        <taxon>Myrnavirus</taxon>
        <taxon>Myrnavirus phabba</taxon>
        <taxon>Myranavirus phabba</taxon>
    </lineage>
</organism>
<protein>
    <submittedName>
        <fullName evidence="1">Uncharacterized protein</fullName>
    </submittedName>
</protein>
<reference evidence="2" key="1">
    <citation type="submission" date="2017-08" db="EMBL/GenBank/DDBJ databases">
        <authorList>
            <person name="de Groot N.N."/>
        </authorList>
    </citation>
    <scope>NUCLEOTIDE SEQUENCE [LARGE SCALE GENOMIC DNA]</scope>
</reference>
<evidence type="ECO:0000313" key="2">
    <source>
        <dbReference type="Proteomes" id="UP000226037"/>
    </source>
</evidence>
<dbReference type="Proteomes" id="UP000226037">
    <property type="component" value="Segment"/>
</dbReference>